<evidence type="ECO:0000313" key="3">
    <source>
        <dbReference type="EMBL" id="CAG7565982.1"/>
    </source>
</evidence>
<dbReference type="InterPro" id="IPR003959">
    <property type="entry name" value="ATPase_AAA_core"/>
</dbReference>
<gene>
    <name evidence="3" type="ORF">FEQUK3_LOCUS11687</name>
</gene>
<comment type="caution">
    <text evidence="3">The sequence shown here is derived from an EMBL/GenBank/DDBJ whole genome shotgun (WGS) entry which is preliminary data.</text>
</comment>
<accession>A0A8J2J3A7</accession>
<dbReference type="AlphaFoldDB" id="A0A8J2J3A7"/>
<organism evidence="3 4">
    <name type="scientific">Fusarium equiseti</name>
    <name type="common">Fusarium scirpi</name>
    <dbReference type="NCBI Taxonomy" id="61235"/>
    <lineage>
        <taxon>Eukaryota</taxon>
        <taxon>Fungi</taxon>
        <taxon>Dikarya</taxon>
        <taxon>Ascomycota</taxon>
        <taxon>Pezizomycotina</taxon>
        <taxon>Sordariomycetes</taxon>
        <taxon>Hypocreomycetidae</taxon>
        <taxon>Hypocreales</taxon>
        <taxon>Nectriaceae</taxon>
        <taxon>Fusarium</taxon>
        <taxon>Fusarium incarnatum-equiseti species complex</taxon>
    </lineage>
</organism>
<proteinExistence type="predicted"/>
<dbReference type="GO" id="GO:0016887">
    <property type="term" value="F:ATP hydrolysis activity"/>
    <property type="evidence" value="ECO:0007669"/>
    <property type="project" value="InterPro"/>
</dbReference>
<reference evidence="3" key="1">
    <citation type="submission" date="2021-05" db="EMBL/GenBank/DDBJ databases">
        <authorList>
            <person name="Khan N."/>
        </authorList>
    </citation>
    <scope>NUCLEOTIDE SEQUENCE</scope>
</reference>
<name>A0A8J2J3A7_FUSEQ</name>
<protein>
    <recommendedName>
        <fullName evidence="2">ATPase AAA-type core domain-containing protein</fullName>
    </recommendedName>
</protein>
<dbReference type="Proteomes" id="UP000693738">
    <property type="component" value="Unassembled WGS sequence"/>
</dbReference>
<feature type="domain" description="ATPase AAA-type core" evidence="2">
    <location>
        <begin position="537"/>
        <end position="608"/>
    </location>
</feature>
<dbReference type="EMBL" id="CAJSTJ010000195">
    <property type="protein sequence ID" value="CAG7565982.1"/>
    <property type="molecule type" value="Genomic_DNA"/>
</dbReference>
<dbReference type="GO" id="GO:0005524">
    <property type="term" value="F:ATP binding"/>
    <property type="evidence" value="ECO:0007669"/>
    <property type="project" value="InterPro"/>
</dbReference>
<evidence type="ECO:0000256" key="1">
    <source>
        <dbReference type="SAM" id="MobiDB-lite"/>
    </source>
</evidence>
<sequence>MHDANILKHVEAGNVIAVYICASGEYANHAKEGYLCFDYGGYKGSEIDIKLPAPKSPPEVLVFGEKRDAKNWTVKKGYLQAKHTAPNPHTIFDLESVKAVNGKPVTTGQYETVKQYTLHNHAKLRKREASTDTTAAKATSNAKTGVQSDAPADTTAGATEDERQPTTADAKIIVWNDFGIRRSEAISAKSDARLLIYQMRSPIFQNELWDKAITATEHPIKIKQKDADGKIAESKGFQKVLIVVDAEDLRAHGFNISRRVSWEKTMEDFHAHFEEFIKDIHKDMHVVVRLGYEGAIYVPPKSSIVTSEQTTASNSTDESAQKSGNPAPDDPDSPAGTTNSTEPVKKPMTQHQFYCYLVPDKAEGDLLRAHKGNIPGIDMAFVAGLVASLVRESDHSLGALDDTKIGAAVDSALTWSHRFASVRFYEDKAGSLNYPSPKNFDLDKYPRPRLISVQAKGMIKEKGDWSLFNLLSRVKTEVSSDIVTKGSTAWLESSVPTARFGNLLTADRKEIECFRSTAAVIDEYLAYPPGKPLSIAVFGSPGAGKSFGVKEVVKTMLPDSKDPIEVNLSQFLSQAELLATFHNIRDMALAGKTPVVMFDEFDSVFEQAELGWLKYFLAPMQDGYFLENGQQHTLKNAIFIFIGGTSSTWADFTEGMDEEDEEERTVPAVNTTDLDKIEKADEKEKAQVKRDKDKKAKKPDFVSRLSAYIDIRGLNKIGKGDQDEIFTIHRAMILRSALARRLKVSDGKDIPVDSRVLNALLKQGEFRHGARSISLILQMSALSGRKRFEASALPADEQLGMHIKVEEFKRNIRKDIHGDKPHSKSPKKPAMPFDIGLRKVLLKMER</sequence>
<feature type="compositionally biased region" description="Polar residues" evidence="1">
    <location>
        <begin position="305"/>
        <end position="324"/>
    </location>
</feature>
<dbReference type="Pfam" id="PF00004">
    <property type="entry name" value="AAA"/>
    <property type="match status" value="1"/>
</dbReference>
<evidence type="ECO:0000313" key="4">
    <source>
        <dbReference type="Proteomes" id="UP000693738"/>
    </source>
</evidence>
<feature type="compositionally biased region" description="Low complexity" evidence="1">
    <location>
        <begin position="131"/>
        <end position="144"/>
    </location>
</feature>
<feature type="region of interest" description="Disordered" evidence="1">
    <location>
        <begin position="305"/>
        <end position="344"/>
    </location>
</feature>
<feature type="region of interest" description="Disordered" evidence="1">
    <location>
        <begin position="124"/>
        <end position="165"/>
    </location>
</feature>
<evidence type="ECO:0000259" key="2">
    <source>
        <dbReference type="Pfam" id="PF00004"/>
    </source>
</evidence>